<keyword evidence="2" id="KW-1185">Reference proteome</keyword>
<dbReference type="Proteomes" id="UP000094828">
    <property type="component" value="Unassembled WGS sequence"/>
</dbReference>
<evidence type="ECO:0000313" key="1">
    <source>
        <dbReference type="EMBL" id="ODA28503.1"/>
    </source>
</evidence>
<dbReference type="EMBL" id="LYDR01000152">
    <property type="protein sequence ID" value="ODA28503.1"/>
    <property type="molecule type" value="Genomic_DNA"/>
</dbReference>
<proteinExistence type="predicted"/>
<comment type="caution">
    <text evidence="1">The sequence shown here is derived from an EMBL/GenBank/DDBJ whole genome shotgun (WGS) entry which is preliminary data.</text>
</comment>
<evidence type="ECO:0000313" key="2">
    <source>
        <dbReference type="Proteomes" id="UP000094828"/>
    </source>
</evidence>
<accession>A0A1C3E5M5</accession>
<name>A0A1C3E5M5_9PLAN</name>
<organism evidence="1 2">
    <name type="scientific">Planctopirus hydrillae</name>
    <dbReference type="NCBI Taxonomy" id="1841610"/>
    <lineage>
        <taxon>Bacteria</taxon>
        <taxon>Pseudomonadati</taxon>
        <taxon>Planctomycetota</taxon>
        <taxon>Planctomycetia</taxon>
        <taxon>Planctomycetales</taxon>
        <taxon>Planctomycetaceae</taxon>
        <taxon>Planctopirus</taxon>
    </lineage>
</organism>
<protein>
    <submittedName>
        <fullName evidence="1">Uncharacterized protein</fullName>
    </submittedName>
</protein>
<sequence length="113" mass="12633">MWKYDLQLLLEPIMDTHLPDVICQSVMNTLPEQCPPGRPPVIFREVAGRQFRMKLFSESSGSCSPPAAVGAICQQAWAALVRPLGHDWLIGKNWESGSECMPAFWNNFTGNRG</sequence>
<reference evidence="1 2" key="1">
    <citation type="submission" date="2016-05" db="EMBL/GenBank/DDBJ databases">
        <title>Genomic and physiological characterization of Planctopirus sp. isolated from fresh water lake.</title>
        <authorList>
            <person name="Subhash Y."/>
            <person name="Ramana C."/>
        </authorList>
    </citation>
    <scope>NUCLEOTIDE SEQUENCE [LARGE SCALE GENOMIC DNA]</scope>
    <source>
        <strain evidence="1 2">JC280</strain>
    </source>
</reference>
<gene>
    <name evidence="1" type="ORF">A6X21_12385</name>
</gene>
<dbReference type="AlphaFoldDB" id="A0A1C3E5M5"/>